<dbReference type="Proteomes" id="UP001652641">
    <property type="component" value="Chromosome 16"/>
</dbReference>
<protein>
    <recommendedName>
        <fullName evidence="5">Collagen alpha-1(I) chain-like</fullName>
    </recommendedName>
</protein>
<feature type="region of interest" description="Disordered" evidence="1">
    <location>
        <begin position="188"/>
        <end position="225"/>
    </location>
</feature>
<dbReference type="RefSeq" id="XP_072598699.1">
    <property type="nucleotide sequence ID" value="XM_072742598.1"/>
</dbReference>
<evidence type="ECO:0000256" key="1">
    <source>
        <dbReference type="SAM" id="MobiDB-lite"/>
    </source>
</evidence>
<dbReference type="RefSeq" id="XP_072598700.1">
    <property type="nucleotide sequence ID" value="XM_072742599.1"/>
</dbReference>
<evidence type="ECO:0000313" key="2">
    <source>
        <dbReference type="Proteomes" id="UP001652641"/>
    </source>
</evidence>
<evidence type="ECO:0000313" key="4">
    <source>
        <dbReference type="RefSeq" id="XP_072598700.1"/>
    </source>
</evidence>
<feature type="compositionally biased region" description="Polar residues" evidence="1">
    <location>
        <begin position="44"/>
        <end position="53"/>
    </location>
</feature>
<reference evidence="3 4" key="1">
    <citation type="submission" date="2025-05" db="UniProtKB">
        <authorList>
            <consortium name="RefSeq"/>
        </authorList>
    </citation>
    <scope>IDENTIFICATION</scope>
    <source>
        <tissue evidence="3 4">Cell line</tissue>
    </source>
</reference>
<organism evidence="2 4">
    <name type="scientific">Vulpes vulpes</name>
    <name type="common">Red fox</name>
    <dbReference type="NCBI Taxonomy" id="9627"/>
    <lineage>
        <taxon>Eukaryota</taxon>
        <taxon>Metazoa</taxon>
        <taxon>Chordata</taxon>
        <taxon>Craniata</taxon>
        <taxon>Vertebrata</taxon>
        <taxon>Euteleostomi</taxon>
        <taxon>Mammalia</taxon>
        <taxon>Eutheria</taxon>
        <taxon>Laurasiatheria</taxon>
        <taxon>Carnivora</taxon>
        <taxon>Caniformia</taxon>
        <taxon>Canidae</taxon>
        <taxon>Vulpes</taxon>
    </lineage>
</organism>
<name>A0ABM4Z830_VULVU</name>
<feature type="compositionally biased region" description="Gly residues" evidence="1">
    <location>
        <begin position="17"/>
        <end position="29"/>
    </location>
</feature>
<keyword evidence="2" id="KW-1185">Reference proteome</keyword>
<feature type="compositionally biased region" description="Low complexity" evidence="1">
    <location>
        <begin position="69"/>
        <end position="80"/>
    </location>
</feature>
<feature type="compositionally biased region" description="Gly residues" evidence="1">
    <location>
        <begin position="197"/>
        <end position="208"/>
    </location>
</feature>
<sequence>MARPPPGGHPLERARGEAGGPGSCWGGPSAGEPAGRWPPPPCSSLGQRGNNAASMPGAGPGRPDCGATWRPGRAAWPRGGLAPGPGLGRAGSPASSGRPLSGQPRLPPPPSPTSPCPVVGSGVRPTRLCHVCHPPGTQEHLSKIPGGRGRAAAAASGPPSPGSQCQMRAGDKSSIFLVLLGWQQSLPQHHLAPGSPASGGRGGRGPGRGGRDWGTDGRGWPGRAGRLRARRHGAGTWGRPAGRRDPSPPAVPGLARGHHGHVLALEKAPQPPAPWVSHLLPFSPAGDKPMALPSCAGCLLRFLASNWLSEIQNSISDPPPPHPIFSEVISLSKNCRENAEAKPIYF</sequence>
<evidence type="ECO:0000313" key="3">
    <source>
        <dbReference type="RefSeq" id="XP_072598699.1"/>
    </source>
</evidence>
<feature type="region of interest" description="Disordered" evidence="1">
    <location>
        <begin position="1"/>
        <end position="167"/>
    </location>
</feature>
<evidence type="ECO:0008006" key="5">
    <source>
        <dbReference type="Google" id="ProtNLM"/>
    </source>
</evidence>
<feature type="compositionally biased region" description="Pro residues" evidence="1">
    <location>
        <begin position="105"/>
        <end position="115"/>
    </location>
</feature>
<feature type="compositionally biased region" description="Low complexity" evidence="1">
    <location>
        <begin position="90"/>
        <end position="104"/>
    </location>
</feature>
<proteinExistence type="predicted"/>
<accession>A0ABM4Z830</accession>
<dbReference type="GeneID" id="112935828"/>
<gene>
    <name evidence="3 4" type="primary">LOC112935828</name>
</gene>